<feature type="transmembrane region" description="Helical" evidence="8">
    <location>
        <begin position="234"/>
        <end position="254"/>
    </location>
</feature>
<evidence type="ECO:0000313" key="9">
    <source>
        <dbReference type="EMBL" id="HHK68073.1"/>
    </source>
</evidence>
<name>A0A7C5QQQ6_CALS0</name>
<feature type="transmembrane region" description="Helical" evidence="8">
    <location>
        <begin position="50"/>
        <end position="75"/>
    </location>
</feature>
<feature type="transmembrane region" description="Helical" evidence="8">
    <location>
        <begin position="81"/>
        <end position="103"/>
    </location>
</feature>
<protein>
    <submittedName>
        <fullName evidence="9">Uncharacterized protein</fullName>
    </submittedName>
</protein>
<evidence type="ECO:0000256" key="5">
    <source>
        <dbReference type="ARBA" id="ARBA00022692"/>
    </source>
</evidence>
<feature type="transmembrane region" description="Helical" evidence="8">
    <location>
        <begin position="296"/>
        <end position="317"/>
    </location>
</feature>
<dbReference type="InterPro" id="IPR007272">
    <property type="entry name" value="Sulf_transp_TsuA/YedE"/>
</dbReference>
<keyword evidence="2" id="KW-0813">Transport</keyword>
<feature type="transmembrane region" description="Helical" evidence="8">
    <location>
        <begin position="23"/>
        <end position="43"/>
    </location>
</feature>
<keyword evidence="6 8" id="KW-1133">Transmembrane helix</keyword>
<feature type="transmembrane region" description="Helical" evidence="8">
    <location>
        <begin position="181"/>
        <end position="206"/>
    </location>
</feature>
<evidence type="ECO:0000256" key="7">
    <source>
        <dbReference type="ARBA" id="ARBA00023136"/>
    </source>
</evidence>
<dbReference type="Pfam" id="PF04143">
    <property type="entry name" value="Sulf_transp"/>
    <property type="match status" value="1"/>
</dbReference>
<keyword evidence="4" id="KW-0997">Cell inner membrane</keyword>
<evidence type="ECO:0000256" key="4">
    <source>
        <dbReference type="ARBA" id="ARBA00022519"/>
    </source>
</evidence>
<dbReference type="PANTHER" id="PTHR30574">
    <property type="entry name" value="INNER MEMBRANE PROTEIN YEDE"/>
    <property type="match status" value="1"/>
</dbReference>
<dbReference type="GO" id="GO:0005886">
    <property type="term" value="C:plasma membrane"/>
    <property type="evidence" value="ECO:0007669"/>
    <property type="project" value="UniProtKB-SubCell"/>
</dbReference>
<comment type="caution">
    <text evidence="9">The sequence shown here is derived from an EMBL/GenBank/DDBJ whole genome shotgun (WGS) entry which is preliminary data.</text>
</comment>
<dbReference type="AlphaFoldDB" id="A0A7C5QQQ6"/>
<organism evidence="9">
    <name type="scientific">Caldiarchaeum subterraneum</name>
    <dbReference type="NCBI Taxonomy" id="311458"/>
    <lineage>
        <taxon>Archaea</taxon>
        <taxon>Nitrososphaerota</taxon>
        <taxon>Candidatus Caldarchaeales</taxon>
        <taxon>Candidatus Caldarchaeaceae</taxon>
        <taxon>Candidatus Caldarchaeum</taxon>
    </lineage>
</organism>
<reference evidence="9" key="1">
    <citation type="journal article" date="2020" name="mSystems">
        <title>Genome- and Community-Level Interaction Insights into Carbon Utilization and Element Cycling Functions of Hydrothermarchaeota in Hydrothermal Sediment.</title>
        <authorList>
            <person name="Zhou Z."/>
            <person name="Liu Y."/>
            <person name="Xu W."/>
            <person name="Pan J."/>
            <person name="Luo Z.H."/>
            <person name="Li M."/>
        </authorList>
    </citation>
    <scope>NUCLEOTIDE SEQUENCE [LARGE SCALE GENOMIC DNA]</scope>
    <source>
        <strain evidence="9">SpSt-1056</strain>
    </source>
</reference>
<gene>
    <name evidence="9" type="ORF">ENM11_02810</name>
</gene>
<dbReference type="EMBL" id="DRWN01000023">
    <property type="protein sequence ID" value="HHK68073.1"/>
    <property type="molecule type" value="Genomic_DNA"/>
</dbReference>
<accession>A0A7C5QQQ6</accession>
<keyword evidence="7 8" id="KW-0472">Membrane</keyword>
<evidence type="ECO:0000256" key="6">
    <source>
        <dbReference type="ARBA" id="ARBA00022989"/>
    </source>
</evidence>
<dbReference type="PANTHER" id="PTHR30574:SF1">
    <property type="entry name" value="SULPHUR TRANSPORT DOMAIN-CONTAINING PROTEIN"/>
    <property type="match status" value="1"/>
</dbReference>
<feature type="transmembrane region" description="Helical" evidence="8">
    <location>
        <begin position="329"/>
        <end position="352"/>
    </location>
</feature>
<evidence type="ECO:0000256" key="3">
    <source>
        <dbReference type="ARBA" id="ARBA00022475"/>
    </source>
</evidence>
<evidence type="ECO:0000256" key="2">
    <source>
        <dbReference type="ARBA" id="ARBA00022448"/>
    </source>
</evidence>
<comment type="subcellular location">
    <subcellularLocation>
        <location evidence="1">Cell inner membrane</location>
        <topology evidence="1">Multi-pass membrane protein</topology>
    </subcellularLocation>
</comment>
<feature type="transmembrane region" description="Helical" evidence="8">
    <location>
        <begin position="364"/>
        <end position="382"/>
    </location>
</feature>
<keyword evidence="3" id="KW-1003">Cell membrane</keyword>
<keyword evidence="5 8" id="KW-0812">Transmembrane</keyword>
<feature type="transmembrane region" description="Helical" evidence="8">
    <location>
        <begin position="115"/>
        <end position="141"/>
    </location>
</feature>
<proteinExistence type="predicted"/>
<feature type="transmembrane region" description="Helical" evidence="8">
    <location>
        <begin position="147"/>
        <end position="169"/>
    </location>
</feature>
<evidence type="ECO:0000256" key="8">
    <source>
        <dbReference type="SAM" id="Phobius"/>
    </source>
</evidence>
<sequence>MLTPSVDAWNRGRRGRWEAVKTMQTVSLITMVIVIASVAVYMAGGFIQHALFIVFGVLYGYAIYKARICFATAFYGDPNVMTAILISLAVASLGSTFIVMNGLNVPPALPVGPHILIGSFLFGLVMPFTGGCITGVMFRFGAGHAKALASITGILVGNFLGSYFVWGVVEPFIDIGRGFSFFQILGPLGGLALNLCLIYVLLMIIWRPWRGLSQNFSIKSVISNMKQAFNSGWWPAWLGGLVIALVFIVQFALYSSLSIQLPIARFTLWSASSLIDVEQVAWAVRWGVRETFNDPLQLLVIGLVVGAMLGSTSSGNFSCYMGGRRKDMVTGFLAGVFMGIVVWIAVGCNVSGFWASVATLRPEGWLYALGMFLGARTGMKILTKMYL</sequence>
<evidence type="ECO:0000256" key="1">
    <source>
        <dbReference type="ARBA" id="ARBA00004429"/>
    </source>
</evidence>